<dbReference type="InterPro" id="IPR036259">
    <property type="entry name" value="MFS_trans_sf"/>
</dbReference>
<dbReference type="GO" id="GO:0016020">
    <property type="term" value="C:membrane"/>
    <property type="evidence" value="ECO:0007669"/>
    <property type="project" value="UniProtKB-SubCell"/>
</dbReference>
<protein>
    <submittedName>
        <fullName evidence="8">Solute carrier family 22 member 15-like</fullName>
    </submittedName>
</protein>
<reference evidence="8" key="2">
    <citation type="journal article" date="2023" name="Science">
        <title>Genomic signatures of disease resistance in endangered staghorn corals.</title>
        <authorList>
            <person name="Vollmer S.V."/>
            <person name="Selwyn J.D."/>
            <person name="Despard B.A."/>
            <person name="Roesel C.L."/>
        </authorList>
    </citation>
    <scope>NUCLEOTIDE SEQUENCE</scope>
    <source>
        <strain evidence="8">K2</strain>
    </source>
</reference>
<reference evidence="8" key="1">
    <citation type="journal article" date="2023" name="G3 (Bethesda)">
        <title>Whole genome assembly and annotation of the endangered Caribbean coral Acropora cervicornis.</title>
        <authorList>
            <person name="Selwyn J.D."/>
            <person name="Vollmer S.V."/>
        </authorList>
    </citation>
    <scope>NUCLEOTIDE SEQUENCE</scope>
    <source>
        <strain evidence="8">K2</strain>
    </source>
</reference>
<accession>A0AAD9QIC3</accession>
<evidence type="ECO:0000256" key="4">
    <source>
        <dbReference type="ARBA" id="ARBA00023136"/>
    </source>
</evidence>
<keyword evidence="9" id="KW-1185">Reference proteome</keyword>
<evidence type="ECO:0000256" key="3">
    <source>
        <dbReference type="ARBA" id="ARBA00022989"/>
    </source>
</evidence>
<evidence type="ECO:0000313" key="8">
    <source>
        <dbReference type="EMBL" id="KAK2561456.1"/>
    </source>
</evidence>
<feature type="transmembrane region" description="Helical" evidence="6">
    <location>
        <begin position="331"/>
        <end position="354"/>
    </location>
</feature>
<dbReference type="SUPFAM" id="SSF103473">
    <property type="entry name" value="MFS general substrate transporter"/>
    <property type="match status" value="1"/>
</dbReference>
<dbReference type="PROSITE" id="PS50850">
    <property type="entry name" value="MFS"/>
    <property type="match status" value="1"/>
</dbReference>
<feature type="transmembrane region" description="Helical" evidence="6">
    <location>
        <begin position="361"/>
        <end position="380"/>
    </location>
</feature>
<dbReference type="InterPro" id="IPR005829">
    <property type="entry name" value="Sugar_transporter_CS"/>
</dbReference>
<comment type="subcellular location">
    <subcellularLocation>
        <location evidence="1">Membrane</location>
        <topology evidence="1">Multi-pass membrane protein</topology>
    </subcellularLocation>
</comment>
<feature type="transmembrane region" description="Helical" evidence="6">
    <location>
        <begin position="422"/>
        <end position="444"/>
    </location>
</feature>
<feature type="transmembrane region" description="Helical" evidence="6">
    <location>
        <begin position="130"/>
        <end position="147"/>
    </location>
</feature>
<feature type="transmembrane region" description="Helical" evidence="6">
    <location>
        <begin position="299"/>
        <end position="319"/>
    </location>
</feature>
<feature type="transmembrane region" description="Helical" evidence="6">
    <location>
        <begin position="386"/>
        <end position="410"/>
    </location>
</feature>
<keyword evidence="2 6" id="KW-0812">Transmembrane</keyword>
<dbReference type="Gene3D" id="1.20.1250.20">
    <property type="entry name" value="MFS general substrate transporter like domains"/>
    <property type="match status" value="1"/>
</dbReference>
<dbReference type="GO" id="GO:0022857">
    <property type="term" value="F:transmembrane transporter activity"/>
    <property type="evidence" value="ECO:0007669"/>
    <property type="project" value="InterPro"/>
</dbReference>
<dbReference type="PANTHER" id="PTHR24064">
    <property type="entry name" value="SOLUTE CARRIER FAMILY 22 MEMBER"/>
    <property type="match status" value="1"/>
</dbReference>
<dbReference type="InterPro" id="IPR020846">
    <property type="entry name" value="MFS_dom"/>
</dbReference>
<keyword evidence="3 6" id="KW-1133">Transmembrane helix</keyword>
<name>A0AAD9QIC3_ACRCE</name>
<dbReference type="AlphaFoldDB" id="A0AAD9QIC3"/>
<dbReference type="InterPro" id="IPR005828">
    <property type="entry name" value="MFS_sugar_transport-like"/>
</dbReference>
<feature type="transmembrane region" description="Helical" evidence="6">
    <location>
        <begin position="450"/>
        <end position="468"/>
    </location>
</feature>
<dbReference type="CDD" id="cd17317">
    <property type="entry name" value="MFS_SLC22"/>
    <property type="match status" value="1"/>
</dbReference>
<evidence type="ECO:0000259" key="7">
    <source>
        <dbReference type="PROSITE" id="PS50850"/>
    </source>
</evidence>
<evidence type="ECO:0000256" key="2">
    <source>
        <dbReference type="ARBA" id="ARBA00022692"/>
    </source>
</evidence>
<feature type="transmembrane region" description="Helical" evidence="6">
    <location>
        <begin position="105"/>
        <end position="123"/>
    </location>
</feature>
<dbReference type="PROSITE" id="PS00217">
    <property type="entry name" value="SUGAR_TRANSPORT_2"/>
    <property type="match status" value="1"/>
</dbReference>
<dbReference type="EMBL" id="JARQWQ010000032">
    <property type="protein sequence ID" value="KAK2561456.1"/>
    <property type="molecule type" value="Genomic_DNA"/>
</dbReference>
<feature type="transmembrane region" description="Helical" evidence="6">
    <location>
        <begin position="153"/>
        <end position="175"/>
    </location>
</feature>
<gene>
    <name evidence="8" type="ORF">P5673_015422</name>
</gene>
<evidence type="ECO:0000256" key="1">
    <source>
        <dbReference type="ARBA" id="ARBA00004141"/>
    </source>
</evidence>
<evidence type="ECO:0000256" key="5">
    <source>
        <dbReference type="SAM" id="MobiDB-lite"/>
    </source>
</evidence>
<proteinExistence type="predicted"/>
<organism evidence="8 9">
    <name type="scientific">Acropora cervicornis</name>
    <name type="common">Staghorn coral</name>
    <dbReference type="NCBI Taxonomy" id="6130"/>
    <lineage>
        <taxon>Eukaryota</taxon>
        <taxon>Metazoa</taxon>
        <taxon>Cnidaria</taxon>
        <taxon>Anthozoa</taxon>
        <taxon>Hexacorallia</taxon>
        <taxon>Scleractinia</taxon>
        <taxon>Astrocoeniina</taxon>
        <taxon>Acroporidae</taxon>
        <taxon>Acropora</taxon>
    </lineage>
</organism>
<dbReference type="Pfam" id="PF00083">
    <property type="entry name" value="Sugar_tr"/>
    <property type="match status" value="1"/>
</dbReference>
<feature type="domain" description="Major facilitator superfamily (MFS) profile" evidence="7">
    <location>
        <begin position="20"/>
        <end position="475"/>
    </location>
</feature>
<comment type="caution">
    <text evidence="8">The sequence shown here is derived from an EMBL/GenBank/DDBJ whole genome shotgun (WGS) entry which is preliminary data.</text>
</comment>
<evidence type="ECO:0000313" key="9">
    <source>
        <dbReference type="Proteomes" id="UP001249851"/>
    </source>
</evidence>
<dbReference type="Proteomes" id="UP001249851">
    <property type="component" value="Unassembled WGS sequence"/>
</dbReference>
<evidence type="ECO:0000256" key="6">
    <source>
        <dbReference type="SAM" id="Phobius"/>
    </source>
</evidence>
<sequence length="498" mass="55230">MDFDGALRQIGEFGWHQKKIFILLSLAAIPCSYQMLVLVFVAATPKWSCPEESKASLYHCKSMENCCSLRGSVCDRALFKTKFTSIATEWNLLCGEAYKNELAQSIYMLGLLIGAPVIGGMADKHGRRKLWFVSYFFSGGFAFLSGLSPSYTVFVALRFLVGIFVGGFGLVNFVLCTESIGPSYRGFAGTMLQMFFSFAIASLGILAYFIQDWRKLTIATSLPTIFGFFLLNQISESPRWLSSQRRYEEAESILQKMAFENGSSTTKPVSLRRTKASPKSGSSSQSYGILDLFTNRHTCLVTLIMIISWFVNSHVYYGLSLNVKNLGGNVYVNFILSGLVEIPSYILSVFLLNWPGRRKSLFYFMLGAAASCYVCMKLQQQESLNPTWLVAAAMFGKFCIAASFAVVYVYAAELFPTVIRNVGMGVATVASRIGGILCPFVVLMGEQNKSLPMFIFTVMSLVAGLVGLKLPETKGRPMPETMEDLEQLQHENAKKVTV</sequence>
<feature type="transmembrane region" description="Helical" evidence="6">
    <location>
        <begin position="20"/>
        <end position="43"/>
    </location>
</feature>
<feature type="region of interest" description="Disordered" evidence="5">
    <location>
        <begin position="264"/>
        <end position="284"/>
    </location>
</feature>
<feature type="transmembrane region" description="Helical" evidence="6">
    <location>
        <begin position="187"/>
        <end position="210"/>
    </location>
</feature>
<keyword evidence="4 6" id="KW-0472">Membrane</keyword>